<keyword evidence="4 5" id="KW-0472">Membrane</keyword>
<sequence>MNSTANSTSQIPPNGIGAVSFTPLLAPNALFVTLFTILFTIQIILNIKFWRFYGYATGMLGGLLLEMLGYVAKVQLSHNRANKNGYIMYIIGLTLGPTFLSSSLYLGISTLQRHYKSARLARISPRLFASLFILGDFICLCFIGCGGSLAAIFDTNPIGVDLMIAGLATQVLFTAIFCLLLAIVCFKIHKQLAEDKKLAYIVELNGGFNGPLSSKEGLFIALDSIPMVLMSVLLTVIHPEFWFDNGRPLSGKVTEEGLEVHIKV</sequence>
<dbReference type="PANTHER" id="PTHR31465">
    <property type="entry name" value="PROTEIN RTA1-RELATED"/>
    <property type="match status" value="1"/>
</dbReference>
<feature type="transmembrane region" description="Helical" evidence="5">
    <location>
        <begin position="86"/>
        <end position="106"/>
    </location>
</feature>
<evidence type="ECO:0000256" key="2">
    <source>
        <dbReference type="ARBA" id="ARBA00022692"/>
    </source>
</evidence>
<keyword evidence="2 5" id="KW-0812">Transmembrane</keyword>
<organism evidence="6 7">
    <name type="scientific">Trichoderma gamsii</name>
    <dbReference type="NCBI Taxonomy" id="398673"/>
    <lineage>
        <taxon>Eukaryota</taxon>
        <taxon>Fungi</taxon>
        <taxon>Dikarya</taxon>
        <taxon>Ascomycota</taxon>
        <taxon>Pezizomycotina</taxon>
        <taxon>Sordariomycetes</taxon>
        <taxon>Hypocreomycetidae</taxon>
        <taxon>Hypocreales</taxon>
        <taxon>Hypocreaceae</taxon>
        <taxon>Trichoderma</taxon>
    </lineage>
</organism>
<protein>
    <recommendedName>
        <fullName evidence="8">RTA1 domain-containing protein</fullName>
    </recommendedName>
</protein>
<evidence type="ECO:0000313" key="7">
    <source>
        <dbReference type="Proteomes" id="UP000054821"/>
    </source>
</evidence>
<evidence type="ECO:0000256" key="3">
    <source>
        <dbReference type="ARBA" id="ARBA00022989"/>
    </source>
</evidence>
<gene>
    <name evidence="6" type="ORF">TGAM01_v203001</name>
</gene>
<keyword evidence="7" id="KW-1185">Reference proteome</keyword>
<dbReference type="EMBL" id="JPDN02000008">
    <property type="protein sequence ID" value="PON27864.1"/>
    <property type="molecule type" value="Genomic_DNA"/>
</dbReference>
<reference evidence="6 7" key="1">
    <citation type="journal article" date="2016" name="Genome Announc.">
        <title>Draft Whole-Genome Sequence of Trichoderma gamsii T6085, a Promising Biocontrol Agent of Fusarium Head Blight on Wheat.</title>
        <authorList>
            <person name="Baroncelli R."/>
            <person name="Zapparata A."/>
            <person name="Piaggeschi G."/>
            <person name="Sarrocco S."/>
            <person name="Vannacci G."/>
        </authorList>
    </citation>
    <scope>NUCLEOTIDE SEQUENCE [LARGE SCALE GENOMIC DNA]</scope>
    <source>
        <strain evidence="6 7">T6085</strain>
    </source>
</reference>
<dbReference type="RefSeq" id="XP_018664275.1">
    <property type="nucleotide sequence ID" value="XM_018802357.1"/>
</dbReference>
<feature type="transmembrane region" description="Helical" evidence="5">
    <location>
        <begin position="164"/>
        <end position="186"/>
    </location>
</feature>
<comment type="subcellular location">
    <subcellularLocation>
        <location evidence="1">Membrane</location>
        <topology evidence="1">Multi-pass membrane protein</topology>
    </subcellularLocation>
</comment>
<dbReference type="Proteomes" id="UP000054821">
    <property type="component" value="Unassembled WGS sequence"/>
</dbReference>
<accession>A0A2P4ZU99</accession>
<evidence type="ECO:0008006" key="8">
    <source>
        <dbReference type="Google" id="ProtNLM"/>
    </source>
</evidence>
<feature type="transmembrane region" description="Helical" evidence="5">
    <location>
        <begin position="127"/>
        <end position="152"/>
    </location>
</feature>
<dbReference type="STRING" id="398673.A0A2P4ZU99"/>
<dbReference type="GO" id="GO:0000324">
    <property type="term" value="C:fungal-type vacuole"/>
    <property type="evidence" value="ECO:0007669"/>
    <property type="project" value="TreeGrafter"/>
</dbReference>
<dbReference type="PANTHER" id="PTHR31465:SF9">
    <property type="entry name" value="SPHINGOID LONG-CHAIN BASE TRANSPORTER RSB1"/>
    <property type="match status" value="1"/>
</dbReference>
<dbReference type="GeneID" id="29982440"/>
<evidence type="ECO:0000256" key="5">
    <source>
        <dbReference type="SAM" id="Phobius"/>
    </source>
</evidence>
<evidence type="ECO:0000313" key="6">
    <source>
        <dbReference type="EMBL" id="PON27864.1"/>
    </source>
</evidence>
<evidence type="ECO:0000256" key="4">
    <source>
        <dbReference type="ARBA" id="ARBA00023136"/>
    </source>
</evidence>
<dbReference type="GO" id="GO:0005886">
    <property type="term" value="C:plasma membrane"/>
    <property type="evidence" value="ECO:0007669"/>
    <property type="project" value="TreeGrafter"/>
</dbReference>
<dbReference type="AlphaFoldDB" id="A0A2P4ZU99"/>
<name>A0A2P4ZU99_9HYPO</name>
<feature type="transmembrane region" description="Helical" evidence="5">
    <location>
        <begin position="52"/>
        <end position="71"/>
    </location>
</feature>
<keyword evidence="3 5" id="KW-1133">Transmembrane helix</keyword>
<dbReference type="InterPro" id="IPR007568">
    <property type="entry name" value="RTA1"/>
</dbReference>
<evidence type="ECO:0000256" key="1">
    <source>
        <dbReference type="ARBA" id="ARBA00004141"/>
    </source>
</evidence>
<dbReference type="Pfam" id="PF04479">
    <property type="entry name" value="RTA1"/>
    <property type="match status" value="2"/>
</dbReference>
<feature type="transmembrane region" description="Helical" evidence="5">
    <location>
        <begin position="24"/>
        <end position="45"/>
    </location>
</feature>
<comment type="caution">
    <text evidence="6">The sequence shown here is derived from an EMBL/GenBank/DDBJ whole genome shotgun (WGS) entry which is preliminary data.</text>
</comment>
<proteinExistence type="predicted"/>